<evidence type="ECO:0000256" key="3">
    <source>
        <dbReference type="ARBA" id="ARBA00023008"/>
    </source>
</evidence>
<dbReference type="Proteomes" id="UP001144280">
    <property type="component" value="Unassembled WGS sequence"/>
</dbReference>
<dbReference type="InterPro" id="IPR045087">
    <property type="entry name" value="Cu-oxidase_fam"/>
</dbReference>
<keyword evidence="4" id="KW-0472">Membrane</keyword>
<dbReference type="InterPro" id="IPR008972">
    <property type="entry name" value="Cupredoxin"/>
</dbReference>
<feature type="domain" description="Plastocyanin-like" evidence="5">
    <location>
        <begin position="506"/>
        <end position="607"/>
    </location>
</feature>
<keyword evidence="8" id="KW-1185">Reference proteome</keyword>
<dbReference type="EMBL" id="BSDI01000009">
    <property type="protein sequence ID" value="GLH97287.1"/>
    <property type="molecule type" value="Genomic_DNA"/>
</dbReference>
<feature type="transmembrane region" description="Helical" evidence="4">
    <location>
        <begin position="41"/>
        <end position="64"/>
    </location>
</feature>
<dbReference type="PANTHER" id="PTHR11709">
    <property type="entry name" value="MULTI-COPPER OXIDASE"/>
    <property type="match status" value="1"/>
</dbReference>
<reference evidence="7" key="1">
    <citation type="submission" date="2022-12" db="EMBL/GenBank/DDBJ databases">
        <title>New Phytohabitans aurantiacus sp. RD004123 nov., an actinomycete isolated from soil.</title>
        <authorList>
            <person name="Triningsih D.W."/>
            <person name="Harunari E."/>
            <person name="Igarashi Y."/>
        </authorList>
    </citation>
    <scope>NUCLEOTIDE SEQUENCE</scope>
    <source>
        <strain evidence="7">RD004123</strain>
    </source>
</reference>
<evidence type="ECO:0000259" key="5">
    <source>
        <dbReference type="Pfam" id="PF07731"/>
    </source>
</evidence>
<dbReference type="InterPro" id="IPR011707">
    <property type="entry name" value="Cu-oxidase-like_N"/>
</dbReference>
<feature type="transmembrane region" description="Helical" evidence="4">
    <location>
        <begin position="128"/>
        <end position="146"/>
    </location>
</feature>
<dbReference type="PROSITE" id="PS00080">
    <property type="entry name" value="MULTICOPPER_OXIDASE2"/>
    <property type="match status" value="1"/>
</dbReference>
<dbReference type="InterPro" id="IPR002355">
    <property type="entry name" value="Cu_oxidase_Cu_BS"/>
</dbReference>
<protein>
    <submittedName>
        <fullName evidence="7">Uncharacterized protein</fullName>
    </submittedName>
</protein>
<keyword evidence="2" id="KW-0560">Oxidoreductase</keyword>
<feature type="transmembrane region" description="Helical" evidence="4">
    <location>
        <begin position="70"/>
        <end position="91"/>
    </location>
</feature>
<dbReference type="SUPFAM" id="SSF49503">
    <property type="entry name" value="Cupredoxins"/>
    <property type="match status" value="3"/>
</dbReference>
<dbReference type="Pfam" id="PF07731">
    <property type="entry name" value="Cu-oxidase_2"/>
    <property type="match status" value="1"/>
</dbReference>
<evidence type="ECO:0000259" key="6">
    <source>
        <dbReference type="Pfam" id="PF07732"/>
    </source>
</evidence>
<name>A0ABQ5QTU1_9ACTN</name>
<dbReference type="InterPro" id="IPR011706">
    <property type="entry name" value="Cu-oxidase_C"/>
</dbReference>
<dbReference type="Gene3D" id="2.60.40.420">
    <property type="entry name" value="Cupredoxins - blue copper proteins"/>
    <property type="match status" value="3"/>
</dbReference>
<evidence type="ECO:0000256" key="1">
    <source>
        <dbReference type="ARBA" id="ARBA00022723"/>
    </source>
</evidence>
<evidence type="ECO:0000256" key="4">
    <source>
        <dbReference type="SAM" id="Phobius"/>
    </source>
</evidence>
<keyword evidence="1" id="KW-0479">Metal-binding</keyword>
<keyword evidence="4" id="KW-1133">Transmembrane helix</keyword>
<comment type="caution">
    <text evidence="7">The sequence shown here is derived from an EMBL/GenBank/DDBJ whole genome shotgun (WGS) entry which is preliminary data.</text>
</comment>
<feature type="transmembrane region" description="Helical" evidence="4">
    <location>
        <begin position="12"/>
        <end position="34"/>
    </location>
</feature>
<evidence type="ECO:0000256" key="2">
    <source>
        <dbReference type="ARBA" id="ARBA00023002"/>
    </source>
</evidence>
<dbReference type="CDD" id="cd04202">
    <property type="entry name" value="CuRO_D2_2dMcoN_like"/>
    <property type="match status" value="1"/>
</dbReference>
<feature type="transmembrane region" description="Helical" evidence="4">
    <location>
        <begin position="153"/>
        <end position="174"/>
    </location>
</feature>
<sequence>MIAQLTAADLAAALLATAGWIGAAVTLGSGRLLLARALCALAVAASLARVATTVTLAAEGWWFAQEKVTLTLPLLLAGGVTAAILAGPRVFGGARPAGGPAVASLLTAGYAAAAGLIFPLLIGYPATWSAALLTVALVGAATLVTWRAAQVRVARAGTALVALAAVVGAGLAFVPGDTVDDGGVPSRLAAGQARPVSALRGPTEPAPGGTVRRHELTARRATIALASGRTVAAWTYNGQAPGPALTATEGDLIEVTLRNKDIDRGVTLHWHGYDVPNAEDGAPGVTQDAVLPGQEYTYRFLANQVGTYWYHTHQVSDRGVRMGLYGTLVVAPRGAASTGLDLTIPVHTFAGMVVFGTHDRVEARRVSPGTPVRLRIINTDSVPRRFTLAGTRYRLVAVDGNDLNGPGELGRDGLRLPAGGRYDLAFTMPDGPVALLAGDDLMTGLRLSPDGSAPAVENTADWPELDLTRYGTARGPAAPFGEENRHFTMVLDRGVRLSGGPKYAYTINGRAYPGTPAQVVRANDLVRVTVVNRGFETHPWHLHGHRVLVLAKDGRAPTGSPLLLDTFDVRPGEVWEVGFRATNPGVWMNHCHNLAHADLGMALHLTYEEVTSSFHDGHS</sequence>
<gene>
    <name evidence="7" type="ORF">Pa4123_25620</name>
</gene>
<accession>A0ABQ5QTU1</accession>
<proteinExistence type="predicted"/>
<evidence type="ECO:0000313" key="7">
    <source>
        <dbReference type="EMBL" id="GLH97287.1"/>
    </source>
</evidence>
<organism evidence="7 8">
    <name type="scientific">Phytohabitans aurantiacus</name>
    <dbReference type="NCBI Taxonomy" id="3016789"/>
    <lineage>
        <taxon>Bacteria</taxon>
        <taxon>Bacillati</taxon>
        <taxon>Actinomycetota</taxon>
        <taxon>Actinomycetes</taxon>
        <taxon>Micromonosporales</taxon>
        <taxon>Micromonosporaceae</taxon>
    </lineage>
</organism>
<dbReference type="PANTHER" id="PTHR11709:SF394">
    <property type="entry name" value="FI03373P-RELATED"/>
    <property type="match status" value="1"/>
</dbReference>
<dbReference type="RefSeq" id="WP_281894997.1">
    <property type="nucleotide sequence ID" value="NZ_BSDI01000009.1"/>
</dbReference>
<feature type="domain" description="Plastocyanin-like" evidence="6">
    <location>
        <begin position="220"/>
        <end position="333"/>
    </location>
</feature>
<keyword evidence="4" id="KW-0812">Transmembrane</keyword>
<feature type="transmembrane region" description="Helical" evidence="4">
    <location>
        <begin position="103"/>
        <end position="122"/>
    </location>
</feature>
<keyword evidence="3" id="KW-0186">Copper</keyword>
<evidence type="ECO:0000313" key="8">
    <source>
        <dbReference type="Proteomes" id="UP001144280"/>
    </source>
</evidence>
<dbReference type="Pfam" id="PF07732">
    <property type="entry name" value="Cu-oxidase_3"/>
    <property type="match status" value="1"/>
</dbReference>